<dbReference type="AlphaFoldDB" id="A0A7M2REW6"/>
<evidence type="ECO:0000313" key="7">
    <source>
        <dbReference type="EMBL" id="QOV18893.1"/>
    </source>
</evidence>
<evidence type="ECO:0000256" key="1">
    <source>
        <dbReference type="ARBA" id="ARBA00022475"/>
    </source>
</evidence>
<feature type="chain" id="PRO_5038800918" evidence="6">
    <location>
        <begin position="24"/>
        <end position="436"/>
    </location>
</feature>
<dbReference type="EMBL" id="CP063304">
    <property type="protein sequence ID" value="QOV18893.1"/>
    <property type="molecule type" value="Genomic_DNA"/>
</dbReference>
<keyword evidence="8" id="KW-1185">Reference proteome</keyword>
<evidence type="ECO:0000256" key="4">
    <source>
        <dbReference type="ARBA" id="ARBA00023139"/>
    </source>
</evidence>
<keyword evidence="4" id="KW-0564">Palmitate</keyword>
<protein>
    <submittedName>
        <fullName evidence="7">Extracellular solute-binding protein</fullName>
    </submittedName>
</protein>
<dbReference type="InterPro" id="IPR006059">
    <property type="entry name" value="SBP"/>
</dbReference>
<dbReference type="Gene3D" id="3.40.190.10">
    <property type="entry name" value="Periplasmic binding protein-like II"/>
    <property type="match status" value="1"/>
</dbReference>
<keyword evidence="5" id="KW-0449">Lipoprotein</keyword>
<evidence type="ECO:0000256" key="2">
    <source>
        <dbReference type="ARBA" id="ARBA00022729"/>
    </source>
</evidence>
<dbReference type="Proteomes" id="UP000593601">
    <property type="component" value="Chromosome"/>
</dbReference>
<dbReference type="InterPro" id="IPR050490">
    <property type="entry name" value="Bact_solute-bd_prot1"/>
</dbReference>
<dbReference type="PROSITE" id="PS51257">
    <property type="entry name" value="PROKAR_LIPOPROTEIN"/>
    <property type="match status" value="1"/>
</dbReference>
<dbReference type="PANTHER" id="PTHR43649">
    <property type="entry name" value="ARABINOSE-BINDING PROTEIN-RELATED"/>
    <property type="match status" value="1"/>
</dbReference>
<reference evidence="7 8" key="1">
    <citation type="submission" date="2020-10" db="EMBL/GenBank/DDBJ databases">
        <title>Blautia liquoris sp.nov., isolated from the mud in a fermentation cellar used for the production of Chinese strong-flavoured liquor.</title>
        <authorList>
            <person name="Lu L."/>
        </authorList>
    </citation>
    <scope>NUCLEOTIDE SEQUENCE [LARGE SCALE GENOMIC DNA]</scope>
    <source>
        <strain evidence="7 8">LZLJ-3</strain>
    </source>
</reference>
<dbReference type="Pfam" id="PF01547">
    <property type="entry name" value="SBP_bac_1"/>
    <property type="match status" value="1"/>
</dbReference>
<sequence>MKKSKYILSLGLGVLMSAMLLTGCGGSNDGKDSKGGKASAKKEKITIGIWSEEQKPTTQALIDAYKKEHKDIDISIQLTPYKGGEYWTKLEASATGGTAPDVFWMNTLHAQDYKEGGILADLTDYIKKSDLDLEKDFPEALVENYTFDDAVYAIPKDFDTSGLFYNKDFFDKANLEYPTDDWTWDDFVSAARKLKEAGLDEGTYALAAPLDFQTDYYPTVYAKGGWILNDDKTETGYNDPKTQEGIQMWIDLIDEELSPSLATMTDTSADAMFEAGKIGMLMGGSYMLVEYQANDAINNKIDVVEFPEVDGVEPNVINGLGYSVFEGSKNKDAAADFAIWLGGAEAMKIQGEKGAVISARNDAQKYFAEANKDLNLAAFTNHADVANPLPVCKSSAELYDLEANELKWAYSGEKTLQEACSSLKEKADEVLDKMNK</sequence>
<dbReference type="SUPFAM" id="SSF53850">
    <property type="entry name" value="Periplasmic binding protein-like II"/>
    <property type="match status" value="1"/>
</dbReference>
<evidence type="ECO:0000256" key="5">
    <source>
        <dbReference type="ARBA" id="ARBA00023288"/>
    </source>
</evidence>
<evidence type="ECO:0000256" key="6">
    <source>
        <dbReference type="SAM" id="SignalP"/>
    </source>
</evidence>
<name>A0A7M2REW6_9FIRM</name>
<dbReference type="KEGG" id="bliq:INP51_12995"/>
<proteinExistence type="predicted"/>
<dbReference type="RefSeq" id="WP_193735253.1">
    <property type="nucleotide sequence ID" value="NZ_CP063304.1"/>
</dbReference>
<keyword evidence="1" id="KW-1003">Cell membrane</keyword>
<keyword evidence="2 6" id="KW-0732">Signal</keyword>
<dbReference type="PANTHER" id="PTHR43649:SF33">
    <property type="entry name" value="POLYGALACTURONAN_RHAMNOGALACTURONAN-BINDING PROTEIN YTCQ"/>
    <property type="match status" value="1"/>
</dbReference>
<keyword evidence="3" id="KW-0472">Membrane</keyword>
<dbReference type="CDD" id="cd13585">
    <property type="entry name" value="PBP2_TMBP_like"/>
    <property type="match status" value="1"/>
</dbReference>
<feature type="signal peptide" evidence="6">
    <location>
        <begin position="1"/>
        <end position="23"/>
    </location>
</feature>
<evidence type="ECO:0000256" key="3">
    <source>
        <dbReference type="ARBA" id="ARBA00023136"/>
    </source>
</evidence>
<evidence type="ECO:0000313" key="8">
    <source>
        <dbReference type="Proteomes" id="UP000593601"/>
    </source>
</evidence>
<accession>A0A7M2REW6</accession>
<organism evidence="7 8">
    <name type="scientific">Blautia liquoris</name>
    <dbReference type="NCBI Taxonomy" id="2779518"/>
    <lineage>
        <taxon>Bacteria</taxon>
        <taxon>Bacillati</taxon>
        <taxon>Bacillota</taxon>
        <taxon>Clostridia</taxon>
        <taxon>Lachnospirales</taxon>
        <taxon>Lachnospiraceae</taxon>
        <taxon>Blautia</taxon>
    </lineage>
</organism>
<gene>
    <name evidence="7" type="ORF">INP51_12995</name>
</gene>